<feature type="domain" description="FAD-dependent oxidoreductase 2 FAD-binding" evidence="4">
    <location>
        <begin position="91"/>
        <end position="472"/>
    </location>
</feature>
<name>A0A9D1XFF4_9FIRM</name>
<organism evidence="5 6">
    <name type="scientific">Candidatus Fusicatenibacter merdavium</name>
    <dbReference type="NCBI Taxonomy" id="2838600"/>
    <lineage>
        <taxon>Bacteria</taxon>
        <taxon>Bacillati</taxon>
        <taxon>Bacillota</taxon>
        <taxon>Clostridia</taxon>
        <taxon>Lachnospirales</taxon>
        <taxon>Lachnospiraceae</taxon>
        <taxon>Fusicatenibacter</taxon>
    </lineage>
</organism>
<dbReference type="SUPFAM" id="SSF56425">
    <property type="entry name" value="Succinate dehydrogenase/fumarate reductase flavoprotein, catalytic domain"/>
    <property type="match status" value="1"/>
</dbReference>
<dbReference type="InterPro" id="IPR030664">
    <property type="entry name" value="SdhA/FrdA/AprA"/>
</dbReference>
<dbReference type="InterPro" id="IPR003953">
    <property type="entry name" value="FAD-dep_OxRdtase_2_FAD-bd"/>
</dbReference>
<keyword evidence="1" id="KW-0285">Flavoprotein</keyword>
<evidence type="ECO:0000256" key="2">
    <source>
        <dbReference type="ARBA" id="ARBA00023002"/>
    </source>
</evidence>
<dbReference type="PANTHER" id="PTHR11632:SF51">
    <property type="entry name" value="SUCCINATE DEHYDROGENASE [UBIQUINONE] FLAVOPROTEIN SUBUNIT, MITOCHONDRIAL"/>
    <property type="match status" value="1"/>
</dbReference>
<dbReference type="SUPFAM" id="SSF51905">
    <property type="entry name" value="FAD/NAD(P)-binding domain"/>
    <property type="match status" value="1"/>
</dbReference>
<gene>
    <name evidence="5" type="ORF">H9734_05315</name>
</gene>
<dbReference type="Gene3D" id="3.90.700.10">
    <property type="entry name" value="Succinate dehydrogenase/fumarate reductase flavoprotein, catalytic domain"/>
    <property type="match status" value="1"/>
</dbReference>
<dbReference type="InterPro" id="IPR036188">
    <property type="entry name" value="FAD/NAD-bd_sf"/>
</dbReference>
<evidence type="ECO:0000256" key="3">
    <source>
        <dbReference type="PIRSR" id="PIRSR630664-50"/>
    </source>
</evidence>
<evidence type="ECO:0000259" key="4">
    <source>
        <dbReference type="Pfam" id="PF00890"/>
    </source>
</evidence>
<comment type="caution">
    <text evidence="5">The sequence shown here is derived from an EMBL/GenBank/DDBJ whole genome shotgun (WGS) entry which is preliminary data.</text>
</comment>
<evidence type="ECO:0000256" key="1">
    <source>
        <dbReference type="ARBA" id="ARBA00022630"/>
    </source>
</evidence>
<dbReference type="Gene3D" id="3.50.50.60">
    <property type="entry name" value="FAD/NAD(P)-binding domain"/>
    <property type="match status" value="1"/>
</dbReference>
<evidence type="ECO:0000313" key="6">
    <source>
        <dbReference type="Proteomes" id="UP000886890"/>
    </source>
</evidence>
<proteinExistence type="predicted"/>
<feature type="active site" description="Proton acceptor" evidence="3">
    <location>
        <position position="368"/>
    </location>
</feature>
<dbReference type="Proteomes" id="UP000886890">
    <property type="component" value="Unassembled WGS sequence"/>
</dbReference>
<dbReference type="PANTHER" id="PTHR11632">
    <property type="entry name" value="SUCCINATE DEHYDROGENASE 2 FLAVOPROTEIN SUBUNIT"/>
    <property type="match status" value="1"/>
</dbReference>
<dbReference type="EMBL" id="DXEK01000087">
    <property type="protein sequence ID" value="HIX77000.1"/>
    <property type="molecule type" value="Genomic_DNA"/>
</dbReference>
<evidence type="ECO:0000313" key="5">
    <source>
        <dbReference type="EMBL" id="HIX77000.1"/>
    </source>
</evidence>
<reference evidence="5" key="2">
    <citation type="submission" date="2021-04" db="EMBL/GenBank/DDBJ databases">
        <authorList>
            <person name="Gilroy R."/>
        </authorList>
    </citation>
    <scope>NUCLEOTIDE SEQUENCE</scope>
    <source>
        <strain evidence="5">CHK183-1962</strain>
    </source>
</reference>
<dbReference type="GO" id="GO:0033765">
    <property type="term" value="F:steroid dehydrogenase activity, acting on the CH-CH group of donors"/>
    <property type="evidence" value="ECO:0007669"/>
    <property type="project" value="UniProtKB-ARBA"/>
</dbReference>
<reference evidence="5" key="1">
    <citation type="journal article" date="2021" name="PeerJ">
        <title>Extensive microbial diversity within the chicken gut microbiome revealed by metagenomics and culture.</title>
        <authorList>
            <person name="Gilroy R."/>
            <person name="Ravi A."/>
            <person name="Getino M."/>
            <person name="Pursley I."/>
            <person name="Horton D.L."/>
            <person name="Alikhan N.F."/>
            <person name="Baker D."/>
            <person name="Gharbi K."/>
            <person name="Hall N."/>
            <person name="Watson M."/>
            <person name="Adriaenssens E.M."/>
            <person name="Foster-Nyarko E."/>
            <person name="Jarju S."/>
            <person name="Secka A."/>
            <person name="Antonio M."/>
            <person name="Oren A."/>
            <person name="Chaudhuri R.R."/>
            <person name="La Ragione R."/>
            <person name="Hildebrand F."/>
            <person name="Pallen M.J."/>
        </authorList>
    </citation>
    <scope>NUCLEOTIDE SEQUENCE</scope>
    <source>
        <strain evidence="5">CHK183-1962</strain>
    </source>
</reference>
<dbReference type="AlphaFoldDB" id="A0A9D1XFF4"/>
<protein>
    <submittedName>
        <fullName evidence="5">FAD-binding protein</fullName>
    </submittedName>
</protein>
<accession>A0A9D1XFF4</accession>
<dbReference type="Pfam" id="PF00890">
    <property type="entry name" value="FAD_binding_2"/>
    <property type="match status" value="1"/>
</dbReference>
<sequence length="534" mass="57964">MYTAKMQESIKKVEATRAARMATEPRRMTAEEKDTLLAAYHPDYKEDGFVTLKIGPNKGEKVPTELGRLLESNSRILNVPIDLNKIDYDVDVLVIGAGGAGSSAAIEAHEAGANVMIVTKLRIGDANTMMAEGGIQAADKENDSPAQHYLDAFGGGHFAARPELLKKLVMEAPDAIHWLENLGVMFDKDAEGNMITTHGGGTSRKRMHACRDYSGAEIMRTLRDEVINRGIPVVEFTSAVELIKDDKGQVAGAVLLNMETDEYLVARAKTVIIATGGAGRLHYNHFPTSNHYGATADGLILGYRVGAPLLYQDTIQYHPTGAAYPSQIFGALVTEKVRSLGAMLVNVDGEAFMHPLETRDVSAASIIRECSDRGKGVETPQGKAVWLDTPMIEMIHGEGTIEKRIPAMLRMFLNYGIDMRKEPILVYPTLHYQNGGLEINGEGFTNVINNLLVAGEAVGGIHGRNRLMGNSLLDVIVFGRDAGKAAAARAKDVTLGTMNLDHVKEYAKTLEEAGLETGMVSPQLLPDYVGKRHL</sequence>
<dbReference type="InterPro" id="IPR027477">
    <property type="entry name" value="Succ_DH/fumarate_Rdtase_cat_sf"/>
</dbReference>
<keyword evidence="2" id="KW-0560">Oxidoreductase</keyword>